<dbReference type="SUPFAM" id="SSF53850">
    <property type="entry name" value="Periplasmic binding protein-like II"/>
    <property type="match status" value="1"/>
</dbReference>
<dbReference type="OrthoDB" id="6988449at2"/>
<protein>
    <submittedName>
        <fullName evidence="6">LysR family transcriptional regulator</fullName>
    </submittedName>
</protein>
<dbReference type="Gene3D" id="1.10.10.10">
    <property type="entry name" value="Winged helix-like DNA-binding domain superfamily/Winged helix DNA-binding domain"/>
    <property type="match status" value="1"/>
</dbReference>
<dbReference type="InterPro" id="IPR036390">
    <property type="entry name" value="WH_DNA-bd_sf"/>
</dbReference>
<dbReference type="AlphaFoldDB" id="A0A222G9R2"/>
<dbReference type="PANTHER" id="PTHR30126:SF88">
    <property type="entry name" value="TRANSCRIPTIONAL REGULATOR-RELATED"/>
    <property type="match status" value="1"/>
</dbReference>
<evidence type="ECO:0000313" key="6">
    <source>
        <dbReference type="EMBL" id="ASP48626.1"/>
    </source>
</evidence>
<dbReference type="PROSITE" id="PS50931">
    <property type="entry name" value="HTH_LYSR"/>
    <property type="match status" value="1"/>
</dbReference>
<keyword evidence="2" id="KW-0805">Transcription regulation</keyword>
<dbReference type="GO" id="GO:0003700">
    <property type="term" value="F:DNA-binding transcription factor activity"/>
    <property type="evidence" value="ECO:0007669"/>
    <property type="project" value="InterPro"/>
</dbReference>
<reference evidence="6 7" key="1">
    <citation type="submission" date="2017-08" db="EMBL/GenBank/DDBJ databases">
        <title>Complete genome of Colwellia sp. NB097-1, a psychrophile bacterium ioslated from Bering Sea.</title>
        <authorList>
            <person name="Chen X."/>
        </authorList>
    </citation>
    <scope>NUCLEOTIDE SEQUENCE [LARGE SCALE GENOMIC DNA]</scope>
    <source>
        <strain evidence="6 7">NB097-1</strain>
    </source>
</reference>
<dbReference type="InterPro" id="IPR000847">
    <property type="entry name" value="LysR_HTH_N"/>
</dbReference>
<comment type="similarity">
    <text evidence="1">Belongs to the LysR transcriptional regulatory family.</text>
</comment>
<evidence type="ECO:0000256" key="2">
    <source>
        <dbReference type="ARBA" id="ARBA00023015"/>
    </source>
</evidence>
<sequence>MLRISLEQWRMFHAVVEFGGFNQASQGVHKSQSSIHNAVSKIENSLGVKLFKIEGRKTVLTEAGQLMLQRANYLLQEAKKIEAIGQTLSQGIETTLKIAVDEIFPRTVLYQVLEKVSVQYPLLQIELIETILSGASELLSQDAVEIAISPISLGTGFSESLCYITFNAVASPTHPLHKLKRKLSLEDLKSYRQIVVRDSAHLHKDKKASEGWLEANQRWTVSHLQSSIDMICKGLGFAWLPVNLIEQQLNDKELIPLKLNENRQRSTQLYLTFKDGDSLGPAASSFIAEMRLQCLHLQNT</sequence>
<evidence type="ECO:0000259" key="5">
    <source>
        <dbReference type="PROSITE" id="PS50931"/>
    </source>
</evidence>
<dbReference type="PANTHER" id="PTHR30126">
    <property type="entry name" value="HTH-TYPE TRANSCRIPTIONAL REGULATOR"/>
    <property type="match status" value="1"/>
</dbReference>
<dbReference type="SUPFAM" id="SSF46785">
    <property type="entry name" value="Winged helix' DNA-binding domain"/>
    <property type="match status" value="1"/>
</dbReference>
<dbReference type="Pfam" id="PF00126">
    <property type="entry name" value="HTH_1"/>
    <property type="match status" value="1"/>
</dbReference>
<evidence type="ECO:0000256" key="1">
    <source>
        <dbReference type="ARBA" id="ARBA00009437"/>
    </source>
</evidence>
<evidence type="ECO:0000313" key="7">
    <source>
        <dbReference type="Proteomes" id="UP000202259"/>
    </source>
</evidence>
<dbReference type="InterPro" id="IPR036388">
    <property type="entry name" value="WH-like_DNA-bd_sf"/>
</dbReference>
<dbReference type="InterPro" id="IPR005119">
    <property type="entry name" value="LysR_subst-bd"/>
</dbReference>
<gene>
    <name evidence="6" type="ORF">B5D82_13105</name>
</gene>
<dbReference type="EMBL" id="CP020465">
    <property type="protein sequence ID" value="ASP48626.1"/>
    <property type="molecule type" value="Genomic_DNA"/>
</dbReference>
<organism evidence="6 7">
    <name type="scientific">Cognaticolwellia beringensis</name>
    <dbReference type="NCBI Taxonomy" id="1967665"/>
    <lineage>
        <taxon>Bacteria</taxon>
        <taxon>Pseudomonadati</taxon>
        <taxon>Pseudomonadota</taxon>
        <taxon>Gammaproteobacteria</taxon>
        <taxon>Alteromonadales</taxon>
        <taxon>Colwelliaceae</taxon>
        <taxon>Cognaticolwellia</taxon>
    </lineage>
</organism>
<dbReference type="Pfam" id="PF03466">
    <property type="entry name" value="LysR_substrate"/>
    <property type="match status" value="1"/>
</dbReference>
<evidence type="ECO:0000256" key="4">
    <source>
        <dbReference type="ARBA" id="ARBA00023163"/>
    </source>
</evidence>
<evidence type="ECO:0000256" key="3">
    <source>
        <dbReference type="ARBA" id="ARBA00023125"/>
    </source>
</evidence>
<keyword evidence="7" id="KW-1185">Reference proteome</keyword>
<dbReference type="RefSeq" id="WP_081152123.1">
    <property type="nucleotide sequence ID" value="NZ_CP020465.1"/>
</dbReference>
<keyword evidence="4" id="KW-0804">Transcription</keyword>
<feature type="domain" description="HTH lysR-type" evidence="5">
    <location>
        <begin position="4"/>
        <end position="61"/>
    </location>
</feature>
<accession>A0A222G9R2</accession>
<dbReference type="KEGG" id="cber:B5D82_13105"/>
<dbReference type="GO" id="GO:0000976">
    <property type="term" value="F:transcription cis-regulatory region binding"/>
    <property type="evidence" value="ECO:0007669"/>
    <property type="project" value="TreeGrafter"/>
</dbReference>
<name>A0A222G9R2_9GAMM</name>
<keyword evidence="3" id="KW-0238">DNA-binding</keyword>
<dbReference type="Gene3D" id="3.40.190.290">
    <property type="match status" value="1"/>
</dbReference>
<dbReference type="Proteomes" id="UP000202259">
    <property type="component" value="Chromosome"/>
</dbReference>
<proteinExistence type="inferred from homology"/>